<evidence type="ECO:0000313" key="9">
    <source>
        <dbReference type="EMBL" id="KAK1737031.1"/>
    </source>
</evidence>
<dbReference type="InterPro" id="IPR050767">
    <property type="entry name" value="Sel1_AlgK"/>
</dbReference>
<dbReference type="Gene3D" id="1.25.40.10">
    <property type="entry name" value="Tetratricopeptide repeat domain"/>
    <property type="match status" value="1"/>
</dbReference>
<keyword evidence="5" id="KW-0040">ANK repeat</keyword>
<protein>
    <recommendedName>
        <fullName evidence="11">MYND-type domain-containing protein</fullName>
    </recommendedName>
</protein>
<dbReference type="InterPro" id="IPR002110">
    <property type="entry name" value="Ankyrin_rpt"/>
</dbReference>
<evidence type="ECO:0008006" key="11">
    <source>
        <dbReference type="Google" id="ProtNLM"/>
    </source>
</evidence>
<reference evidence="9" key="1">
    <citation type="submission" date="2023-06" db="EMBL/GenBank/DDBJ databases">
        <title>Survivors Of The Sea: Transcriptome response of Skeletonema marinoi to long-term dormancy.</title>
        <authorList>
            <person name="Pinder M.I.M."/>
            <person name="Kourtchenko O."/>
            <person name="Robertson E.K."/>
            <person name="Larsson T."/>
            <person name="Maumus F."/>
            <person name="Osuna-Cruz C.M."/>
            <person name="Vancaester E."/>
            <person name="Stenow R."/>
            <person name="Vandepoele K."/>
            <person name="Ploug H."/>
            <person name="Bruchert V."/>
            <person name="Godhe A."/>
            <person name="Topel M."/>
        </authorList>
    </citation>
    <scope>NUCLEOTIDE SEQUENCE</scope>
    <source>
        <strain evidence="9">R05AC</strain>
    </source>
</reference>
<dbReference type="PROSITE" id="PS01360">
    <property type="entry name" value="ZF_MYND_1"/>
    <property type="match status" value="1"/>
</dbReference>
<comment type="similarity">
    <text evidence="4">Belongs to the sel-1 family.</text>
</comment>
<evidence type="ECO:0000259" key="7">
    <source>
        <dbReference type="PROSITE" id="PS50089"/>
    </source>
</evidence>
<dbReference type="Gene3D" id="3.30.40.10">
    <property type="entry name" value="Zinc/RING finger domain, C3HC4 (zinc finger)"/>
    <property type="match status" value="1"/>
</dbReference>
<evidence type="ECO:0000256" key="4">
    <source>
        <dbReference type="ARBA" id="ARBA00038101"/>
    </source>
</evidence>
<proteinExistence type="inferred from homology"/>
<dbReference type="GO" id="GO:0005737">
    <property type="term" value="C:cytoplasm"/>
    <property type="evidence" value="ECO:0007669"/>
    <property type="project" value="UniProtKB-ARBA"/>
</dbReference>
<comment type="caution">
    <text evidence="9">The sequence shown here is derived from an EMBL/GenBank/DDBJ whole genome shotgun (WGS) entry which is preliminary data.</text>
</comment>
<dbReference type="SUPFAM" id="SSF48403">
    <property type="entry name" value="Ankyrin repeat"/>
    <property type="match status" value="1"/>
</dbReference>
<evidence type="ECO:0000313" key="10">
    <source>
        <dbReference type="Proteomes" id="UP001224775"/>
    </source>
</evidence>
<dbReference type="PROSITE" id="PS50089">
    <property type="entry name" value="ZF_RING_2"/>
    <property type="match status" value="1"/>
</dbReference>
<dbReference type="Pfam" id="PF12796">
    <property type="entry name" value="Ank_2"/>
    <property type="match status" value="1"/>
</dbReference>
<dbReference type="InterPro" id="IPR013083">
    <property type="entry name" value="Znf_RING/FYVE/PHD"/>
</dbReference>
<dbReference type="InterPro" id="IPR006597">
    <property type="entry name" value="Sel1-like"/>
</dbReference>
<gene>
    <name evidence="9" type="ORF">QTG54_012476</name>
</gene>
<dbReference type="PANTHER" id="PTHR11102:SF160">
    <property type="entry name" value="ERAD-ASSOCIATED E3 UBIQUITIN-PROTEIN LIGASE COMPONENT HRD3"/>
    <property type="match status" value="1"/>
</dbReference>
<accession>A0AAD8XZZ2</accession>
<dbReference type="Pfam" id="PF01753">
    <property type="entry name" value="zf-MYND"/>
    <property type="match status" value="1"/>
</dbReference>
<dbReference type="InterPro" id="IPR011990">
    <property type="entry name" value="TPR-like_helical_dom_sf"/>
</dbReference>
<dbReference type="Proteomes" id="UP001224775">
    <property type="component" value="Unassembled WGS sequence"/>
</dbReference>
<dbReference type="PROSITE" id="PS50865">
    <property type="entry name" value="ZF_MYND_2"/>
    <property type="match status" value="1"/>
</dbReference>
<name>A0AAD8XZZ2_9STRA</name>
<evidence type="ECO:0000256" key="5">
    <source>
        <dbReference type="PROSITE-ProRule" id="PRU00023"/>
    </source>
</evidence>
<dbReference type="InterPro" id="IPR002893">
    <property type="entry name" value="Znf_MYND"/>
</dbReference>
<dbReference type="GO" id="GO:0008270">
    <property type="term" value="F:zinc ion binding"/>
    <property type="evidence" value="ECO:0007669"/>
    <property type="project" value="UniProtKB-KW"/>
</dbReference>
<dbReference type="AlphaFoldDB" id="A0AAD8XZZ2"/>
<dbReference type="Gene3D" id="6.10.140.2220">
    <property type="match status" value="1"/>
</dbReference>
<feature type="repeat" description="ANK" evidence="5">
    <location>
        <begin position="104"/>
        <end position="138"/>
    </location>
</feature>
<keyword evidence="10" id="KW-1185">Reference proteome</keyword>
<dbReference type="SUPFAM" id="SSF144232">
    <property type="entry name" value="HIT/MYND zinc finger-like"/>
    <property type="match status" value="1"/>
</dbReference>
<feature type="domain" description="RING-type" evidence="7">
    <location>
        <begin position="375"/>
        <end position="424"/>
    </location>
</feature>
<evidence type="ECO:0000256" key="2">
    <source>
        <dbReference type="ARBA" id="ARBA00022771"/>
    </source>
</evidence>
<dbReference type="SMART" id="SM00671">
    <property type="entry name" value="SEL1"/>
    <property type="match status" value="3"/>
</dbReference>
<dbReference type="InterPro" id="IPR001841">
    <property type="entry name" value="Znf_RING"/>
</dbReference>
<feature type="domain" description="MYND-type" evidence="8">
    <location>
        <begin position="310"/>
        <end position="351"/>
    </location>
</feature>
<evidence type="ECO:0000256" key="1">
    <source>
        <dbReference type="ARBA" id="ARBA00022723"/>
    </source>
</evidence>
<dbReference type="EMBL" id="JATAAI010000027">
    <property type="protein sequence ID" value="KAK1737031.1"/>
    <property type="molecule type" value="Genomic_DNA"/>
</dbReference>
<dbReference type="Gene3D" id="1.25.40.20">
    <property type="entry name" value="Ankyrin repeat-containing domain"/>
    <property type="match status" value="1"/>
</dbReference>
<dbReference type="SMART" id="SM00248">
    <property type="entry name" value="ANK"/>
    <property type="match status" value="3"/>
</dbReference>
<organism evidence="9 10">
    <name type="scientific">Skeletonema marinoi</name>
    <dbReference type="NCBI Taxonomy" id="267567"/>
    <lineage>
        <taxon>Eukaryota</taxon>
        <taxon>Sar</taxon>
        <taxon>Stramenopiles</taxon>
        <taxon>Ochrophyta</taxon>
        <taxon>Bacillariophyta</taxon>
        <taxon>Coscinodiscophyceae</taxon>
        <taxon>Thalassiosirophycidae</taxon>
        <taxon>Thalassiosirales</taxon>
        <taxon>Skeletonemataceae</taxon>
        <taxon>Skeletonema</taxon>
        <taxon>Skeletonema marinoi-dohrnii complex</taxon>
    </lineage>
</organism>
<keyword evidence="2 6" id="KW-0863">Zinc-finger</keyword>
<evidence type="ECO:0000256" key="6">
    <source>
        <dbReference type="PROSITE-ProRule" id="PRU00134"/>
    </source>
</evidence>
<sequence>MSSLSEDSIDELDMIGHISCSGESITSTLHDLRQYCRSEAVSVDGLRSIFTEFFRSDLDVQSDTITSFILLFDICGNQHVTYGMVQCVAEFIPWAATASAADANGITPLHLLCSNKNATVDIVRCLIEGNAEALRSQDKAGKTPLVYLCSNNELDERVSMDMLTLLLEMCPESAQCYTHDGHLPISYACEYRSPKFCCLLIDAYPDTIQHEVGGEPELFRILFSKRVDDRVALAVLKQLIDKNPDIDLCVRLIGMAFFHQAARENISRAAEIRSFLNQAWPELVVKFLSVFEHDESEVGYKPAVVDTSVCASCGIAEVDDIKLKECTDCDLVRYCSDECQKEHESQHVEACKKRAAELRDELLFKQPESSHIGDCPICMLPLPLDKTKSILHSCCSKVICNGCYFANYVRETKGSLQQRCPFCRKPASSTEEETGERRMKRVEANDPLAILTQGQVQLKKGDDSKAFEYMMKAAELGDAEAHFTLAQLYHGGHGVEKDVWKKIHHLEEAAIGGHPEARTHLGLAEWDNENYERAVKHFIIAAKLGHDDSIKVLMESYKGGLVKKEVLAAALRAHQSAVDATKSSQREAAANEHWMFMK</sequence>
<keyword evidence="3" id="KW-0862">Zinc</keyword>
<evidence type="ECO:0000259" key="8">
    <source>
        <dbReference type="PROSITE" id="PS50865"/>
    </source>
</evidence>
<dbReference type="PROSITE" id="PS50088">
    <property type="entry name" value="ANK_REPEAT"/>
    <property type="match status" value="1"/>
</dbReference>
<dbReference type="SUPFAM" id="SSF57850">
    <property type="entry name" value="RING/U-box"/>
    <property type="match status" value="1"/>
</dbReference>
<dbReference type="PANTHER" id="PTHR11102">
    <property type="entry name" value="SEL-1-LIKE PROTEIN"/>
    <property type="match status" value="1"/>
</dbReference>
<keyword evidence="1" id="KW-0479">Metal-binding</keyword>
<dbReference type="SUPFAM" id="SSF81901">
    <property type="entry name" value="HCP-like"/>
    <property type="match status" value="1"/>
</dbReference>
<dbReference type="Pfam" id="PF08238">
    <property type="entry name" value="Sel1"/>
    <property type="match status" value="3"/>
</dbReference>
<dbReference type="InterPro" id="IPR036770">
    <property type="entry name" value="Ankyrin_rpt-contain_sf"/>
</dbReference>
<evidence type="ECO:0000256" key="3">
    <source>
        <dbReference type="ARBA" id="ARBA00022833"/>
    </source>
</evidence>